<evidence type="ECO:0000313" key="2">
    <source>
        <dbReference type="EMBL" id="SUD60616.1"/>
    </source>
</evidence>
<organism evidence="2 3">
    <name type="scientific">Ectopseudomonas oleovorans</name>
    <name type="common">Pseudomonas oleovorans</name>
    <dbReference type="NCBI Taxonomy" id="301"/>
    <lineage>
        <taxon>Bacteria</taxon>
        <taxon>Pseudomonadati</taxon>
        <taxon>Pseudomonadota</taxon>
        <taxon>Gammaproteobacteria</taxon>
        <taxon>Pseudomonadales</taxon>
        <taxon>Pseudomonadaceae</taxon>
        <taxon>Ectopseudomonas</taxon>
    </lineage>
</organism>
<feature type="region of interest" description="Disordered" evidence="1">
    <location>
        <begin position="30"/>
        <end position="54"/>
    </location>
</feature>
<proteinExistence type="predicted"/>
<accession>A0A061CTA4</accession>
<reference evidence="2 3" key="1">
    <citation type="submission" date="2018-06" db="EMBL/GenBank/DDBJ databases">
        <authorList>
            <consortium name="Pathogen Informatics"/>
            <person name="Doyle S."/>
        </authorList>
    </citation>
    <scope>NUCLEOTIDE SEQUENCE [LARGE SCALE GENOMIC DNA]</scope>
    <source>
        <strain evidence="2 3">NCTC10860</strain>
    </source>
</reference>
<name>A0A061CTA4_ECTOL</name>
<evidence type="ECO:0000256" key="1">
    <source>
        <dbReference type="SAM" id="MobiDB-lite"/>
    </source>
</evidence>
<protein>
    <submittedName>
        <fullName evidence="2">Uncharacterized protein</fullName>
    </submittedName>
</protein>
<evidence type="ECO:0000313" key="3">
    <source>
        <dbReference type="Proteomes" id="UP000254084"/>
    </source>
</evidence>
<sequence length="54" mass="5756">MDCHLHTTSLKQLFVLLGFALLAGGCSSTSQQSARFCDDSGCSERPSPPSRPTI</sequence>
<dbReference type="AlphaFoldDB" id="A0A061CTA4"/>
<dbReference type="EMBL" id="UGUW01000004">
    <property type="protein sequence ID" value="SUD60616.1"/>
    <property type="molecule type" value="Genomic_DNA"/>
</dbReference>
<gene>
    <name evidence="2" type="ORF">NCTC10860_02963</name>
</gene>
<dbReference type="Proteomes" id="UP000254084">
    <property type="component" value="Unassembled WGS sequence"/>
</dbReference>